<dbReference type="Proteomes" id="UP000628736">
    <property type="component" value="Unassembled WGS sequence"/>
</dbReference>
<evidence type="ECO:0000256" key="4">
    <source>
        <dbReference type="RuleBase" id="RU003512"/>
    </source>
</evidence>
<dbReference type="GO" id="GO:0007155">
    <property type="term" value="P:cell adhesion"/>
    <property type="evidence" value="ECO:0007669"/>
    <property type="project" value="InterPro"/>
</dbReference>
<reference evidence="6" key="1">
    <citation type="submission" date="2020-08" db="EMBL/GenBank/DDBJ databases">
        <title>Genome public.</title>
        <authorList>
            <person name="Liu C."/>
            <person name="Sun Q."/>
        </authorList>
    </citation>
    <scope>NUCLEOTIDE SEQUENCE</scope>
    <source>
        <strain evidence="6">NSJ-23</strain>
    </source>
</reference>
<dbReference type="GO" id="GO:0030001">
    <property type="term" value="P:metal ion transport"/>
    <property type="evidence" value="ECO:0007669"/>
    <property type="project" value="InterPro"/>
</dbReference>
<accession>A0A8J6IXD0</accession>
<dbReference type="SUPFAM" id="SSF53807">
    <property type="entry name" value="Helical backbone' metal receptor"/>
    <property type="match status" value="1"/>
</dbReference>
<organism evidence="6 7">
    <name type="scientific">Flintibacter hominis</name>
    <dbReference type="NCBI Taxonomy" id="2763048"/>
    <lineage>
        <taxon>Bacteria</taxon>
        <taxon>Bacillati</taxon>
        <taxon>Bacillota</taxon>
        <taxon>Clostridia</taxon>
        <taxon>Eubacteriales</taxon>
        <taxon>Flintibacter</taxon>
    </lineage>
</organism>
<dbReference type="PRINTS" id="PR00690">
    <property type="entry name" value="ADHESNFAMILY"/>
</dbReference>
<evidence type="ECO:0000256" key="2">
    <source>
        <dbReference type="ARBA" id="ARBA00022448"/>
    </source>
</evidence>
<dbReference type="Gene3D" id="3.40.50.1980">
    <property type="entry name" value="Nitrogenase molybdenum iron protein domain"/>
    <property type="match status" value="2"/>
</dbReference>
<dbReference type="Pfam" id="PF01297">
    <property type="entry name" value="ZnuA"/>
    <property type="match status" value="1"/>
</dbReference>
<dbReference type="EMBL" id="JACOPO010000002">
    <property type="protein sequence ID" value="MBC5721885.1"/>
    <property type="molecule type" value="Genomic_DNA"/>
</dbReference>
<dbReference type="GO" id="GO:0046872">
    <property type="term" value="F:metal ion binding"/>
    <property type="evidence" value="ECO:0007669"/>
    <property type="project" value="InterPro"/>
</dbReference>
<evidence type="ECO:0000313" key="7">
    <source>
        <dbReference type="Proteomes" id="UP000628736"/>
    </source>
</evidence>
<dbReference type="PANTHER" id="PTHR42953">
    <property type="entry name" value="HIGH-AFFINITY ZINC UPTAKE SYSTEM PROTEIN ZNUA-RELATED"/>
    <property type="match status" value="1"/>
</dbReference>
<dbReference type="InterPro" id="IPR006127">
    <property type="entry name" value="ZnuA-like"/>
</dbReference>
<protein>
    <submittedName>
        <fullName evidence="6">Zinc ABC transporter substrate-binding protein</fullName>
    </submittedName>
</protein>
<proteinExistence type="inferred from homology"/>
<feature type="chain" id="PRO_5035279055" evidence="5">
    <location>
        <begin position="22"/>
        <end position="313"/>
    </location>
</feature>
<comment type="similarity">
    <text evidence="1 4">Belongs to the bacterial solute-binding protein 9 family.</text>
</comment>
<evidence type="ECO:0000313" key="6">
    <source>
        <dbReference type="EMBL" id="MBC5721885.1"/>
    </source>
</evidence>
<keyword evidence="2 4" id="KW-0813">Transport</keyword>
<comment type="caution">
    <text evidence="6">The sequence shown here is derived from an EMBL/GenBank/DDBJ whole genome shotgun (WGS) entry which is preliminary data.</text>
</comment>
<dbReference type="AlphaFoldDB" id="A0A8J6IXD0"/>
<dbReference type="InterPro" id="IPR050492">
    <property type="entry name" value="Bact_metal-bind_prot9"/>
</dbReference>
<dbReference type="PANTHER" id="PTHR42953:SF3">
    <property type="entry name" value="HIGH-AFFINITY ZINC UPTAKE SYSTEM PROTEIN ZNUA"/>
    <property type="match status" value="1"/>
</dbReference>
<name>A0A8J6IXD0_9FIRM</name>
<sequence length="313" mass="34424">MKKIILAFLLLALLLPAVGCAAQEEKERVTVVATTYPIYLFARAVTDGTEGVVVERLDTGSASCLHDYTLSMADMKKLERADLIALNGAGLEDFLSDALATSDAEVVDCSAGAELLENLSHDHKEGDEDHDHGHYDPHYWMDPASVPTMLDNLVEGLVQIMPEWEPLLRTNTGLAADLVERELLDTYQGRDGGGLTHRELITFHDGFQYFARAFDLELLAAIEEEAGSEASAKEIVEISQLVREHDIPAIFTEVNGSDATANAIGRETGCQVWMLDMLMSGDDVPQDWGLEKIMEQYISRLKGDLETVREALG</sequence>
<keyword evidence="7" id="KW-1185">Reference proteome</keyword>
<evidence type="ECO:0000256" key="5">
    <source>
        <dbReference type="SAM" id="SignalP"/>
    </source>
</evidence>
<dbReference type="RefSeq" id="WP_186852203.1">
    <property type="nucleotide sequence ID" value="NZ_JACOPO010000002.1"/>
</dbReference>
<dbReference type="InterPro" id="IPR006128">
    <property type="entry name" value="Lipoprotein_PsaA-like"/>
</dbReference>
<gene>
    <name evidence="6" type="ORF">H8S11_03500</name>
</gene>
<evidence type="ECO:0000256" key="3">
    <source>
        <dbReference type="ARBA" id="ARBA00022729"/>
    </source>
</evidence>
<feature type="signal peptide" evidence="5">
    <location>
        <begin position="1"/>
        <end position="21"/>
    </location>
</feature>
<keyword evidence="3 5" id="KW-0732">Signal</keyword>
<evidence type="ECO:0000256" key="1">
    <source>
        <dbReference type="ARBA" id="ARBA00011028"/>
    </source>
</evidence>